<comment type="caution">
    <text evidence="2">The sequence shown here is derived from an EMBL/GenBank/DDBJ whole genome shotgun (WGS) entry which is preliminary data.</text>
</comment>
<reference evidence="2 3" key="1">
    <citation type="submission" date="2019-03" db="EMBL/GenBank/DDBJ databases">
        <title>Genomic Encyclopedia of Type Strains, Phase IV (KMG-IV): sequencing the most valuable type-strain genomes for metagenomic binning, comparative biology and taxonomic classification.</title>
        <authorList>
            <person name="Goeker M."/>
        </authorList>
    </citation>
    <scope>NUCLEOTIDE SEQUENCE [LARGE SCALE GENOMIC DNA]</scope>
    <source>
        <strain evidence="2 3">DSM 21944</strain>
    </source>
</reference>
<evidence type="ECO:0000256" key="1">
    <source>
        <dbReference type="SAM" id="Phobius"/>
    </source>
</evidence>
<protein>
    <submittedName>
        <fullName evidence="2">Uncharacterized protein DUF2721</fullName>
    </submittedName>
</protein>
<dbReference type="OrthoDB" id="5985965at2"/>
<evidence type="ECO:0000313" key="3">
    <source>
        <dbReference type="Proteomes" id="UP000294599"/>
    </source>
</evidence>
<keyword evidence="3" id="KW-1185">Reference proteome</keyword>
<name>A0A4S3KZZ9_9GAMM</name>
<keyword evidence="1" id="KW-1133">Transmembrane helix</keyword>
<feature type="transmembrane region" description="Helical" evidence="1">
    <location>
        <begin position="6"/>
        <end position="29"/>
    </location>
</feature>
<gene>
    <name evidence="2" type="ORF">EDC25_101106</name>
</gene>
<organism evidence="2 3">
    <name type="scientific">Pseudofulvimonas gallinarii</name>
    <dbReference type="NCBI Taxonomy" id="634155"/>
    <lineage>
        <taxon>Bacteria</taxon>
        <taxon>Pseudomonadati</taxon>
        <taxon>Pseudomonadota</taxon>
        <taxon>Gammaproteobacteria</taxon>
        <taxon>Lysobacterales</taxon>
        <taxon>Rhodanobacteraceae</taxon>
        <taxon>Pseudofulvimonas</taxon>
    </lineage>
</organism>
<dbReference type="AlphaFoldDB" id="A0A4S3KZZ9"/>
<evidence type="ECO:0000313" key="2">
    <source>
        <dbReference type="EMBL" id="TCT01250.1"/>
    </source>
</evidence>
<feature type="transmembrane region" description="Helical" evidence="1">
    <location>
        <begin position="76"/>
        <end position="99"/>
    </location>
</feature>
<proteinExistence type="predicted"/>
<dbReference type="InterPro" id="IPR021279">
    <property type="entry name" value="DUF2721"/>
</dbReference>
<keyword evidence="1" id="KW-0812">Transmembrane</keyword>
<feature type="transmembrane region" description="Helical" evidence="1">
    <location>
        <begin position="111"/>
        <end position="131"/>
    </location>
</feature>
<dbReference type="Pfam" id="PF11026">
    <property type="entry name" value="DUF2721"/>
    <property type="match status" value="1"/>
</dbReference>
<keyword evidence="1" id="KW-0472">Membrane</keyword>
<dbReference type="RefSeq" id="WP_123521831.1">
    <property type="nucleotide sequence ID" value="NZ_JBHLWF010000005.1"/>
</dbReference>
<dbReference type="Proteomes" id="UP000294599">
    <property type="component" value="Unassembled WGS sequence"/>
</dbReference>
<sequence>MFGSNAGQYAILLSMLAPALFMTATGSLLQSGNNRLARVVDRMRTLMRECEAADTLPERSRFLRQHIAGQRARCQLILAACRLLYLALAAFVGSSLAVAADSALGNQLVHLPTALAVAGVTLVLLACLFLYREAAMAVRALHQELDRFSREG</sequence>
<dbReference type="EMBL" id="SMAF01000001">
    <property type="protein sequence ID" value="TCT01250.1"/>
    <property type="molecule type" value="Genomic_DNA"/>
</dbReference>
<accession>A0A4S3KZZ9</accession>